<dbReference type="GO" id="GO:0006355">
    <property type="term" value="P:regulation of DNA-templated transcription"/>
    <property type="evidence" value="ECO:0007669"/>
    <property type="project" value="InterPro"/>
</dbReference>
<gene>
    <name evidence="11" type="ORF">C7H19_14045</name>
</gene>
<evidence type="ECO:0000259" key="10">
    <source>
        <dbReference type="PROSITE" id="PS51755"/>
    </source>
</evidence>
<dbReference type="Pfam" id="PF00072">
    <property type="entry name" value="Response_reg"/>
    <property type="match status" value="3"/>
</dbReference>
<feature type="domain" description="OmpR/PhoB-type" evidence="10">
    <location>
        <begin position="124"/>
        <end position="222"/>
    </location>
</feature>
<feature type="domain" description="GGDEF" evidence="9">
    <location>
        <begin position="625"/>
        <end position="747"/>
    </location>
</feature>
<sequence>MRILLIEDDIVLADVLVQSLTRLRYLVDAVEDGQLGWDYIQSASYDLILMDVGLPKLDGISLCERLRHQGYSTPILLMTAKDEQRDRIRGLDAGADDYLIKPVNIEELQARLRALLRRGEVLHSTIIEICQLSLDPKSCEVTYDHKPLSLTPKEYSLLELFMRNPERVFSRGQLIEQLWSFEDTPQEDSVKAHIKGLRQKLKAAGAVDWIENVYGLGYRFNPKIETQSSVEQEFRETQERLWKQYASLTQQRLDILHNAASSLVKKQLTIEEQTSARQAAHKLAGVLGMFEREYGSVLAKQMEKILESSDITSQTQDICRLIQELSDYLNLTTEQPKETELETVSSYFLLVDTDTSLKDALQTLASSVGGKWKQVTNLAQAQTWLQQNTCDGVILNLEQNQTDLKLLSELAQRTPPIPVLVLITSESIIDRVAIAQAGGKGILTLPVTPEKIWQIFSQLLQRYRSQNTRVLVVDDDPILLASLRPLLEPWGIRMTGLSNPLKCWETLESIQPDLLILDIEMPQLNGIELCRVIRTNPIWQDLPILFLSVHQEIDTIQDIFRVGGDDYILKPVVAAEFLTRITQRLERNRLLKTLSYRDAVTGLTNQVRSHQELELILEQAKEHQQPFTFVLLKLTQLSQINQVYGHHFGNQILQAHGTLIQSTFPIEEVGYWNNGEFAIVFPHSHKTEAQQRIEELLTRIRKQVFITPSQEKLQAFCDWAIVEYPRDGTTIQSLYQAAIVIIDQKNR</sequence>
<dbReference type="InterPro" id="IPR036641">
    <property type="entry name" value="HPT_dom_sf"/>
</dbReference>
<dbReference type="AlphaFoldDB" id="A0A2T1LW40"/>
<keyword evidence="12" id="KW-1185">Reference proteome</keyword>
<dbReference type="InterPro" id="IPR001789">
    <property type="entry name" value="Sig_transdc_resp-reg_receiver"/>
</dbReference>
<dbReference type="SUPFAM" id="SSF47226">
    <property type="entry name" value="Histidine-containing phosphotransfer domain, HPT domain"/>
    <property type="match status" value="1"/>
</dbReference>
<evidence type="ECO:0000256" key="6">
    <source>
        <dbReference type="PROSITE-ProRule" id="PRU00169"/>
    </source>
</evidence>
<dbReference type="PANTHER" id="PTHR48111:SF15">
    <property type="entry name" value="OMPR SUBFAMILY"/>
    <property type="match status" value="1"/>
</dbReference>
<evidence type="ECO:0000259" key="9">
    <source>
        <dbReference type="PROSITE" id="PS50887"/>
    </source>
</evidence>
<dbReference type="PROSITE" id="PS51755">
    <property type="entry name" value="OMPR_PHOB"/>
    <property type="match status" value="1"/>
</dbReference>
<reference evidence="11 12" key="1">
    <citation type="submission" date="2018-03" db="EMBL/GenBank/DDBJ databases">
        <title>The ancient ancestry and fast evolution of plastids.</title>
        <authorList>
            <person name="Moore K.R."/>
            <person name="Magnabosco C."/>
            <person name="Momper L."/>
            <person name="Gold D.A."/>
            <person name="Bosak T."/>
            <person name="Fournier G.P."/>
        </authorList>
    </citation>
    <scope>NUCLEOTIDE SEQUENCE [LARGE SCALE GENOMIC DNA]</scope>
    <source>
        <strain evidence="11 12">CCALA 016</strain>
    </source>
</reference>
<dbReference type="Proteomes" id="UP000239001">
    <property type="component" value="Unassembled WGS sequence"/>
</dbReference>
<proteinExistence type="predicted"/>
<evidence type="ECO:0000256" key="5">
    <source>
        <dbReference type="ARBA" id="ARBA00023163"/>
    </source>
</evidence>
<dbReference type="Gene3D" id="1.10.10.10">
    <property type="entry name" value="Winged helix-like DNA-binding domain superfamily/Winged helix DNA-binding domain"/>
    <property type="match status" value="1"/>
</dbReference>
<dbReference type="GO" id="GO:0000976">
    <property type="term" value="F:transcription cis-regulatory region binding"/>
    <property type="evidence" value="ECO:0007669"/>
    <property type="project" value="TreeGrafter"/>
</dbReference>
<comment type="caution">
    <text evidence="6">Lacks conserved residue(s) required for the propagation of feature annotation.</text>
</comment>
<evidence type="ECO:0000313" key="11">
    <source>
        <dbReference type="EMBL" id="PSF36119.1"/>
    </source>
</evidence>
<feature type="modified residue" description="4-aspartylphosphate" evidence="6">
    <location>
        <position position="518"/>
    </location>
</feature>
<dbReference type="EMBL" id="PXOH01000015">
    <property type="protein sequence ID" value="PSF36119.1"/>
    <property type="molecule type" value="Genomic_DNA"/>
</dbReference>
<organism evidence="11 12">
    <name type="scientific">Aphanothece hegewaldii CCALA 016</name>
    <dbReference type="NCBI Taxonomy" id="2107694"/>
    <lineage>
        <taxon>Bacteria</taxon>
        <taxon>Bacillati</taxon>
        <taxon>Cyanobacteriota</taxon>
        <taxon>Cyanophyceae</taxon>
        <taxon>Oscillatoriophycideae</taxon>
        <taxon>Chroococcales</taxon>
        <taxon>Aphanothecaceae</taxon>
        <taxon>Aphanothece</taxon>
    </lineage>
</organism>
<dbReference type="CDD" id="cd19935">
    <property type="entry name" value="REC_OmpR_CusR-like"/>
    <property type="match status" value="1"/>
</dbReference>
<evidence type="ECO:0000256" key="7">
    <source>
        <dbReference type="PROSITE-ProRule" id="PRU01091"/>
    </source>
</evidence>
<evidence type="ECO:0000256" key="1">
    <source>
        <dbReference type="ARBA" id="ARBA00022553"/>
    </source>
</evidence>
<dbReference type="Gene3D" id="6.10.250.690">
    <property type="match status" value="1"/>
</dbReference>
<evidence type="ECO:0000256" key="4">
    <source>
        <dbReference type="ARBA" id="ARBA00023125"/>
    </source>
</evidence>
<comment type="caution">
    <text evidence="11">The sequence shown here is derived from an EMBL/GenBank/DDBJ whole genome shotgun (WGS) entry which is preliminary data.</text>
</comment>
<dbReference type="InterPro" id="IPR043128">
    <property type="entry name" value="Rev_trsase/Diguanyl_cyclase"/>
</dbReference>
<dbReference type="PROSITE" id="PS50110">
    <property type="entry name" value="RESPONSE_REGULATORY"/>
    <property type="match status" value="3"/>
</dbReference>
<dbReference type="SUPFAM" id="SSF55073">
    <property type="entry name" value="Nucleotide cyclase"/>
    <property type="match status" value="1"/>
</dbReference>
<dbReference type="CDD" id="cd00383">
    <property type="entry name" value="trans_reg_C"/>
    <property type="match status" value="1"/>
</dbReference>
<dbReference type="CDD" id="cd01949">
    <property type="entry name" value="GGDEF"/>
    <property type="match status" value="1"/>
</dbReference>
<dbReference type="InterPro" id="IPR011006">
    <property type="entry name" value="CheY-like_superfamily"/>
</dbReference>
<evidence type="ECO:0000256" key="3">
    <source>
        <dbReference type="ARBA" id="ARBA00023015"/>
    </source>
</evidence>
<keyword evidence="3" id="KW-0805">Transcription regulation</keyword>
<name>A0A2T1LW40_9CHRO</name>
<dbReference type="NCBIfam" id="TIGR00254">
    <property type="entry name" value="GGDEF"/>
    <property type="match status" value="1"/>
</dbReference>
<dbReference type="PROSITE" id="PS50887">
    <property type="entry name" value="GGDEF"/>
    <property type="match status" value="1"/>
</dbReference>
<feature type="modified residue" description="4-aspartylphosphate" evidence="6">
    <location>
        <position position="51"/>
    </location>
</feature>
<dbReference type="OrthoDB" id="442759at2"/>
<dbReference type="CDD" id="cd00156">
    <property type="entry name" value="REC"/>
    <property type="match status" value="1"/>
</dbReference>
<dbReference type="InterPro" id="IPR036388">
    <property type="entry name" value="WH-like_DNA-bd_sf"/>
</dbReference>
<reference evidence="11 12" key="2">
    <citation type="submission" date="2018-03" db="EMBL/GenBank/DDBJ databases">
        <authorList>
            <person name="Keele B.F."/>
        </authorList>
    </citation>
    <scope>NUCLEOTIDE SEQUENCE [LARGE SCALE GENOMIC DNA]</scope>
    <source>
        <strain evidence="11 12">CCALA 016</strain>
    </source>
</reference>
<evidence type="ECO:0000259" key="8">
    <source>
        <dbReference type="PROSITE" id="PS50110"/>
    </source>
</evidence>
<dbReference type="InterPro" id="IPR000160">
    <property type="entry name" value="GGDEF_dom"/>
</dbReference>
<keyword evidence="1 6" id="KW-0597">Phosphoprotein</keyword>
<dbReference type="SUPFAM" id="SSF52172">
    <property type="entry name" value="CheY-like"/>
    <property type="match status" value="3"/>
</dbReference>
<dbReference type="Pfam" id="PF00486">
    <property type="entry name" value="Trans_reg_C"/>
    <property type="match status" value="1"/>
</dbReference>
<dbReference type="SMART" id="SM00862">
    <property type="entry name" value="Trans_reg_C"/>
    <property type="match status" value="1"/>
</dbReference>
<keyword evidence="4 7" id="KW-0238">DNA-binding</keyword>
<dbReference type="RefSeq" id="WP_106457513.1">
    <property type="nucleotide sequence ID" value="NZ_PXOH01000015.1"/>
</dbReference>
<dbReference type="SMART" id="SM00448">
    <property type="entry name" value="REC"/>
    <property type="match status" value="3"/>
</dbReference>
<dbReference type="PANTHER" id="PTHR48111">
    <property type="entry name" value="REGULATOR OF RPOS"/>
    <property type="match status" value="1"/>
</dbReference>
<evidence type="ECO:0000256" key="2">
    <source>
        <dbReference type="ARBA" id="ARBA00023012"/>
    </source>
</evidence>
<keyword evidence="5" id="KW-0804">Transcription</keyword>
<dbReference type="InterPro" id="IPR001867">
    <property type="entry name" value="OmpR/PhoB-type_DNA-bd"/>
</dbReference>
<dbReference type="GO" id="GO:0032993">
    <property type="term" value="C:protein-DNA complex"/>
    <property type="evidence" value="ECO:0007669"/>
    <property type="project" value="TreeGrafter"/>
</dbReference>
<dbReference type="SMART" id="SM00267">
    <property type="entry name" value="GGDEF"/>
    <property type="match status" value="1"/>
</dbReference>
<feature type="domain" description="Response regulatory" evidence="8">
    <location>
        <begin position="469"/>
        <end position="585"/>
    </location>
</feature>
<keyword evidence="2" id="KW-0902">Two-component regulatory system</keyword>
<dbReference type="GO" id="GO:0005829">
    <property type="term" value="C:cytosol"/>
    <property type="evidence" value="ECO:0007669"/>
    <property type="project" value="TreeGrafter"/>
</dbReference>
<dbReference type="GO" id="GO:0000156">
    <property type="term" value="F:phosphorelay response regulator activity"/>
    <property type="evidence" value="ECO:0007669"/>
    <property type="project" value="TreeGrafter"/>
</dbReference>
<dbReference type="Gene3D" id="3.30.70.270">
    <property type="match status" value="1"/>
</dbReference>
<evidence type="ECO:0000313" key="12">
    <source>
        <dbReference type="Proteomes" id="UP000239001"/>
    </source>
</evidence>
<protein>
    <submittedName>
        <fullName evidence="11">Multi-component transcriptional regulator</fullName>
    </submittedName>
</protein>
<dbReference type="InterPro" id="IPR039420">
    <property type="entry name" value="WalR-like"/>
</dbReference>
<dbReference type="InterPro" id="IPR029787">
    <property type="entry name" value="Nucleotide_cyclase"/>
</dbReference>
<feature type="domain" description="Response regulatory" evidence="8">
    <location>
        <begin position="2"/>
        <end position="116"/>
    </location>
</feature>
<feature type="domain" description="Response regulatory" evidence="8">
    <location>
        <begin position="347"/>
        <end position="460"/>
    </location>
</feature>
<dbReference type="FunFam" id="3.40.50.2300:FF:000002">
    <property type="entry name" value="DNA-binding response regulator PhoP"/>
    <property type="match status" value="1"/>
</dbReference>
<dbReference type="Pfam" id="PF00990">
    <property type="entry name" value="GGDEF"/>
    <property type="match status" value="1"/>
</dbReference>
<accession>A0A2T1LW40</accession>
<feature type="DNA-binding region" description="OmpR/PhoB-type" evidence="7">
    <location>
        <begin position="124"/>
        <end position="222"/>
    </location>
</feature>
<dbReference type="Gene3D" id="3.40.50.2300">
    <property type="match status" value="3"/>
</dbReference>